<comment type="caution">
    <text evidence="4">The sequence shown here is derived from an EMBL/GenBank/DDBJ whole genome shotgun (WGS) entry which is preliminary data.</text>
</comment>
<dbReference type="NCBIfam" id="NF038128">
    <property type="entry name" value="choice_anch_J"/>
    <property type="match status" value="1"/>
</dbReference>
<dbReference type="InterPro" id="IPR026444">
    <property type="entry name" value="Secre_tail"/>
</dbReference>
<dbReference type="NCBIfam" id="TIGR04183">
    <property type="entry name" value="Por_Secre_tail"/>
    <property type="match status" value="1"/>
</dbReference>
<dbReference type="InterPro" id="IPR036116">
    <property type="entry name" value="FN3_sf"/>
</dbReference>
<evidence type="ECO:0000313" key="4">
    <source>
        <dbReference type="EMBL" id="GGE20752.1"/>
    </source>
</evidence>
<dbReference type="Proteomes" id="UP000599688">
    <property type="component" value="Unassembled WGS sequence"/>
</dbReference>
<evidence type="ECO:0000313" key="5">
    <source>
        <dbReference type="Proteomes" id="UP000599688"/>
    </source>
</evidence>
<dbReference type="Pfam" id="PF18962">
    <property type="entry name" value="Por_Secre_tail"/>
    <property type="match status" value="1"/>
</dbReference>
<gene>
    <name evidence="4" type="ORF">GCM10010831_22250</name>
</gene>
<protein>
    <recommendedName>
        <fullName evidence="3">Secretion system C-terminal sorting domain-containing protein</fullName>
    </recommendedName>
</protein>
<feature type="chain" id="PRO_5037185382" description="Secretion system C-terminal sorting domain-containing protein" evidence="2">
    <location>
        <begin position="20"/>
        <end position="370"/>
    </location>
</feature>
<dbReference type="SUPFAM" id="SSF49265">
    <property type="entry name" value="Fibronectin type III"/>
    <property type="match status" value="1"/>
</dbReference>
<keyword evidence="5" id="KW-1185">Reference proteome</keyword>
<dbReference type="AlphaFoldDB" id="A0A917A047"/>
<sequence length="370" mass="40419">MNKITLLMLAFLATLSTYAQFPETFEGPNSLPATWAIFDNGIGTVESWQQSENGFALVLWEAVGAGETAEDWLASPSYTIDATTPVLLFEATPFNAPDYGSTLSVRVQVDGAGSDRVDPSLYTTIETFTETDLLPEATFNTVEVDLSAYAGDDVFIAFVYSNNDGDAWALRNAEFISLATTAPQAVINPDPADQSTVFLSDGGINDEGVQVYQYVFGFELPDSSEPATSYLFELGLDSNVDAFSTTLPSPALTLTGLQFDTTYFWKVTSINSQGSAESPVWSFTTESTLSNNEFVLENDFVHFIGNNKLNIQANTQFNQIQIFDISGKQIINNELNGATEAQIDINTLNTGIYIARINTENGLYSFKFAR</sequence>
<feature type="domain" description="Secretion system C-terminal sorting" evidence="3">
    <location>
        <begin position="306"/>
        <end position="364"/>
    </location>
</feature>
<feature type="signal peptide" evidence="2">
    <location>
        <begin position="1"/>
        <end position="19"/>
    </location>
</feature>
<organism evidence="4 5">
    <name type="scientific">Psychroflexus salis</name>
    <dbReference type="NCBI Taxonomy" id="1526574"/>
    <lineage>
        <taxon>Bacteria</taxon>
        <taxon>Pseudomonadati</taxon>
        <taxon>Bacteroidota</taxon>
        <taxon>Flavobacteriia</taxon>
        <taxon>Flavobacteriales</taxon>
        <taxon>Flavobacteriaceae</taxon>
        <taxon>Psychroflexus</taxon>
    </lineage>
</organism>
<dbReference type="EMBL" id="BMGL01000013">
    <property type="protein sequence ID" value="GGE20752.1"/>
    <property type="molecule type" value="Genomic_DNA"/>
</dbReference>
<evidence type="ECO:0000259" key="3">
    <source>
        <dbReference type="Pfam" id="PF18962"/>
    </source>
</evidence>
<proteinExistence type="predicted"/>
<evidence type="ECO:0000256" key="1">
    <source>
        <dbReference type="ARBA" id="ARBA00022729"/>
    </source>
</evidence>
<accession>A0A917A047</accession>
<dbReference type="RefSeq" id="WP_188406939.1">
    <property type="nucleotide sequence ID" value="NZ_BMGL01000013.1"/>
</dbReference>
<dbReference type="InterPro" id="IPR013783">
    <property type="entry name" value="Ig-like_fold"/>
</dbReference>
<keyword evidence="1 2" id="KW-0732">Signal</keyword>
<reference evidence="4 5" key="1">
    <citation type="journal article" date="2014" name="Int. J. Syst. Evol. Microbiol.">
        <title>Complete genome sequence of Corynebacterium casei LMG S-19264T (=DSM 44701T), isolated from a smear-ripened cheese.</title>
        <authorList>
            <consortium name="US DOE Joint Genome Institute (JGI-PGF)"/>
            <person name="Walter F."/>
            <person name="Albersmeier A."/>
            <person name="Kalinowski J."/>
            <person name="Ruckert C."/>
        </authorList>
    </citation>
    <scope>NUCLEOTIDE SEQUENCE [LARGE SCALE GENOMIC DNA]</scope>
    <source>
        <strain evidence="4 5">CGMCC 1.12925</strain>
    </source>
</reference>
<dbReference type="Gene3D" id="2.60.40.10">
    <property type="entry name" value="Immunoglobulins"/>
    <property type="match status" value="1"/>
</dbReference>
<name>A0A917A047_9FLAO</name>
<evidence type="ECO:0000256" key="2">
    <source>
        <dbReference type="SAM" id="SignalP"/>
    </source>
</evidence>